<comment type="caution">
    <text evidence="1">The sequence shown here is derived from an EMBL/GenBank/DDBJ whole genome shotgun (WGS) entry which is preliminary data.</text>
</comment>
<dbReference type="EMBL" id="CAXDID020000008">
    <property type="protein sequence ID" value="CAL5978102.1"/>
    <property type="molecule type" value="Genomic_DNA"/>
</dbReference>
<evidence type="ECO:0000313" key="3">
    <source>
        <dbReference type="Proteomes" id="UP001642409"/>
    </source>
</evidence>
<evidence type="ECO:0000313" key="1">
    <source>
        <dbReference type="EMBL" id="CAI9919416.1"/>
    </source>
</evidence>
<proteinExistence type="predicted"/>
<name>A0AA86NHK8_9EUKA</name>
<organism evidence="1">
    <name type="scientific">Hexamita inflata</name>
    <dbReference type="NCBI Taxonomy" id="28002"/>
    <lineage>
        <taxon>Eukaryota</taxon>
        <taxon>Metamonada</taxon>
        <taxon>Diplomonadida</taxon>
        <taxon>Hexamitidae</taxon>
        <taxon>Hexamitinae</taxon>
        <taxon>Hexamita</taxon>
    </lineage>
</organism>
<accession>A0AA86NHK8</accession>
<keyword evidence="3" id="KW-1185">Reference proteome</keyword>
<dbReference type="Proteomes" id="UP001642409">
    <property type="component" value="Unassembled WGS sequence"/>
</dbReference>
<reference evidence="2 3" key="2">
    <citation type="submission" date="2024-07" db="EMBL/GenBank/DDBJ databases">
        <authorList>
            <person name="Akdeniz Z."/>
        </authorList>
    </citation>
    <scope>NUCLEOTIDE SEQUENCE [LARGE SCALE GENOMIC DNA]</scope>
</reference>
<evidence type="ECO:0000313" key="2">
    <source>
        <dbReference type="EMBL" id="CAL5978102.1"/>
    </source>
</evidence>
<reference evidence="1" key="1">
    <citation type="submission" date="2023-06" db="EMBL/GenBank/DDBJ databases">
        <authorList>
            <person name="Kurt Z."/>
        </authorList>
    </citation>
    <scope>NUCLEOTIDE SEQUENCE</scope>
</reference>
<sequence>MNQSLMEYLTKCFQSQTPQPSLVNFHHYQIPQFQQPSYVKPNNVLLPNLFIEQQYIEYQKEPKQIKEKKQEPVFKQVAVRVKQQPYSEFQNKFEIAVKNVLSNRIQHELEVDSAQLCILLNEYLLNNNQTQFWKEVQELVQEKSAQQLRDYYQKSFQRVMYEGALSVHDKIILCKLIDEMNVKPAQIADKFMEVVGKDKYFKRNIIMYIVNRKQK</sequence>
<gene>
    <name evidence="2" type="ORF">HINF_LOCUS4631</name>
    <name evidence="1" type="ORF">HINF_LOCUS7061</name>
</gene>
<dbReference type="AlphaFoldDB" id="A0AA86NHK8"/>
<dbReference type="EMBL" id="CATOUU010000171">
    <property type="protein sequence ID" value="CAI9919416.1"/>
    <property type="molecule type" value="Genomic_DNA"/>
</dbReference>
<protein>
    <submittedName>
        <fullName evidence="2">Hypothetical_protein</fullName>
    </submittedName>
</protein>